<evidence type="ECO:0000256" key="9">
    <source>
        <dbReference type="PROSITE-ProRule" id="PRU00703"/>
    </source>
</evidence>
<evidence type="ECO:0000256" key="6">
    <source>
        <dbReference type="ARBA" id="ARBA00022989"/>
    </source>
</evidence>
<feature type="domain" description="CNNM transmembrane" evidence="13">
    <location>
        <begin position="2"/>
        <end position="197"/>
    </location>
</feature>
<reference evidence="14" key="1">
    <citation type="submission" date="2019-03" db="EMBL/GenBank/DDBJ databases">
        <authorList>
            <consortium name="Pathogen Informatics"/>
        </authorList>
    </citation>
    <scope>NUCLEOTIDE SEQUENCE</scope>
    <source>
        <strain evidence="14">Unknown</strain>
    </source>
</reference>
<dbReference type="SUPFAM" id="SSF54631">
    <property type="entry name" value="CBS-domain pair"/>
    <property type="match status" value="1"/>
</dbReference>
<feature type="transmembrane region" description="Helical" evidence="11">
    <location>
        <begin position="61"/>
        <end position="86"/>
    </location>
</feature>
<feature type="domain" description="CBS" evidence="12">
    <location>
        <begin position="272"/>
        <end position="332"/>
    </location>
</feature>
<dbReference type="GO" id="GO:0005886">
    <property type="term" value="C:plasma membrane"/>
    <property type="evidence" value="ECO:0007669"/>
    <property type="project" value="UniProtKB-SubCell"/>
</dbReference>
<evidence type="ECO:0000259" key="13">
    <source>
        <dbReference type="PROSITE" id="PS51846"/>
    </source>
</evidence>
<evidence type="ECO:0000256" key="4">
    <source>
        <dbReference type="ARBA" id="ARBA00022692"/>
    </source>
</evidence>
<dbReference type="GO" id="GO:0050660">
    <property type="term" value="F:flavin adenine dinucleotide binding"/>
    <property type="evidence" value="ECO:0007669"/>
    <property type="project" value="InterPro"/>
</dbReference>
<organism evidence="14">
    <name type="scientific">uncultured Avibacterium sp</name>
    <dbReference type="NCBI Taxonomy" id="1936169"/>
    <lineage>
        <taxon>Bacteria</taxon>
        <taxon>Pseudomonadati</taxon>
        <taxon>Pseudomonadota</taxon>
        <taxon>Gammaproteobacteria</taxon>
        <taxon>Pasteurellales</taxon>
        <taxon>Pasteurellaceae</taxon>
        <taxon>Avibacterium</taxon>
        <taxon>environmental samples</taxon>
    </lineage>
</organism>
<dbReference type="InterPro" id="IPR005170">
    <property type="entry name" value="Transptr-assoc_dom"/>
</dbReference>
<evidence type="ECO:0000256" key="11">
    <source>
        <dbReference type="SAM" id="Phobius"/>
    </source>
</evidence>
<dbReference type="EMBL" id="CAAHDN010000018">
    <property type="protein sequence ID" value="VGM96266.1"/>
    <property type="molecule type" value="Genomic_DNA"/>
</dbReference>
<evidence type="ECO:0000256" key="5">
    <source>
        <dbReference type="ARBA" id="ARBA00022737"/>
    </source>
</evidence>
<comment type="subcellular location">
    <subcellularLocation>
        <location evidence="1">Cell membrane</location>
        <topology evidence="1">Multi-pass membrane protein</topology>
    </subcellularLocation>
</comment>
<dbReference type="PANTHER" id="PTHR22777">
    <property type="entry name" value="HEMOLYSIN-RELATED"/>
    <property type="match status" value="1"/>
</dbReference>
<dbReference type="PROSITE" id="PS51371">
    <property type="entry name" value="CBS"/>
    <property type="match status" value="1"/>
</dbReference>
<evidence type="ECO:0000256" key="10">
    <source>
        <dbReference type="PROSITE-ProRule" id="PRU01193"/>
    </source>
</evidence>
<dbReference type="Pfam" id="PF03471">
    <property type="entry name" value="CorC_HlyC"/>
    <property type="match status" value="1"/>
</dbReference>
<dbReference type="Gene3D" id="3.30.465.10">
    <property type="match status" value="1"/>
</dbReference>
<evidence type="ECO:0000256" key="7">
    <source>
        <dbReference type="ARBA" id="ARBA00023122"/>
    </source>
</evidence>
<dbReference type="InterPro" id="IPR000644">
    <property type="entry name" value="CBS_dom"/>
</dbReference>
<evidence type="ECO:0000313" key="14">
    <source>
        <dbReference type="EMBL" id="VGM96266.1"/>
    </source>
</evidence>
<proteinExistence type="inferred from homology"/>
<keyword evidence="8 10" id="KW-0472">Membrane</keyword>
<evidence type="ECO:0000256" key="3">
    <source>
        <dbReference type="ARBA" id="ARBA00022475"/>
    </source>
</evidence>
<gene>
    <name evidence="14" type="ORF">NCTC4101_01681</name>
</gene>
<protein>
    <submittedName>
        <fullName evidence="14">Mg2+ and Co2+ transporter CorB</fullName>
    </submittedName>
</protein>
<dbReference type="SMART" id="SM01091">
    <property type="entry name" value="CorC_HlyC"/>
    <property type="match status" value="1"/>
</dbReference>
<name>A0A486XE88_9PAST</name>
<dbReference type="PROSITE" id="PS51846">
    <property type="entry name" value="CNNM"/>
    <property type="match status" value="1"/>
</dbReference>
<dbReference type="InterPro" id="IPR016169">
    <property type="entry name" value="FAD-bd_PCMH_sub2"/>
</dbReference>
<evidence type="ECO:0000256" key="1">
    <source>
        <dbReference type="ARBA" id="ARBA00004651"/>
    </source>
</evidence>
<evidence type="ECO:0000256" key="8">
    <source>
        <dbReference type="ARBA" id="ARBA00023136"/>
    </source>
</evidence>
<dbReference type="Pfam" id="PF01595">
    <property type="entry name" value="CNNM"/>
    <property type="match status" value="1"/>
</dbReference>
<comment type="similarity">
    <text evidence="2">Belongs to the UPF0053 family.</text>
</comment>
<dbReference type="InterPro" id="IPR002550">
    <property type="entry name" value="CNNM"/>
</dbReference>
<feature type="transmembrane region" description="Helical" evidence="11">
    <location>
        <begin position="124"/>
        <end position="150"/>
    </location>
</feature>
<evidence type="ECO:0000256" key="2">
    <source>
        <dbReference type="ARBA" id="ARBA00006337"/>
    </source>
</evidence>
<dbReference type="FunFam" id="3.30.465.10:FF:000010">
    <property type="entry name" value="DUF21 domain-containing protein"/>
    <property type="match status" value="1"/>
</dbReference>
<keyword evidence="3" id="KW-1003">Cell membrane</keyword>
<dbReference type="Gene3D" id="3.10.580.10">
    <property type="entry name" value="CBS-domain"/>
    <property type="match status" value="1"/>
</dbReference>
<feature type="transmembrane region" description="Helical" evidence="11">
    <location>
        <begin position="92"/>
        <end position="112"/>
    </location>
</feature>
<dbReference type="FunFam" id="3.10.580.10:FF:000012">
    <property type="entry name" value="DUF21 domain-containing protein"/>
    <property type="match status" value="1"/>
</dbReference>
<dbReference type="CDD" id="cd04590">
    <property type="entry name" value="CBS_pair_CorC_HlyC_assoc"/>
    <property type="match status" value="1"/>
</dbReference>
<evidence type="ECO:0000259" key="12">
    <source>
        <dbReference type="PROSITE" id="PS51371"/>
    </source>
</evidence>
<dbReference type="InterPro" id="IPR036318">
    <property type="entry name" value="FAD-bd_PCMH-like_sf"/>
</dbReference>
<keyword evidence="5" id="KW-0677">Repeat</keyword>
<dbReference type="PANTHER" id="PTHR22777:SF32">
    <property type="entry name" value="UPF0053 INNER MEMBRANE PROTEIN YFJD"/>
    <property type="match status" value="1"/>
</dbReference>
<keyword evidence="7 9" id="KW-0129">CBS domain</keyword>
<dbReference type="AlphaFoldDB" id="A0A486XE88"/>
<keyword evidence="6 10" id="KW-1133">Transmembrane helix</keyword>
<dbReference type="Pfam" id="PF00571">
    <property type="entry name" value="CBS"/>
    <property type="match status" value="1"/>
</dbReference>
<dbReference type="InterPro" id="IPR044751">
    <property type="entry name" value="Ion_transp-like_CBS"/>
</dbReference>
<sequence length="426" mass="47696">MDSIPLSTLFITLIILLILSAYFSSSETGLLSANRYRMRFLAEKGHKGAKKAEKLLKKTDILLSLILICNNLVNISASAIATIIGMRLYGDMGVAIATGALTFAMLIFAEIFPKTIAALYPEKVAFLSSHILTPLLKIFSPIVFLMNLIIRGLMKLFRVKNEQKTSSLSTEELRAIVNQSGHFIPSAHQEMLLSILDLEKVTVDDIMVPRNDIGGIDIDDDWKAIMRQLNHSAHSKVVLYKESMDENVLGILRVREAYRLMLDKNEFSKETLIRAVDEAYFIPEGTPLNAQLLNFRNKKERIGLVVDEYGDIKGLVTLEDILEEIVGEFTTSTAPSIDEEVTQQSDGSMIIEGSANIRDLNKLFDWHLDTDEARTFNGLILEHLEEIPEEGTECEINGLKITILEVADNMVKQAKVEKISPTKQPE</sequence>
<dbReference type="NCBIfam" id="NF008604">
    <property type="entry name" value="PRK11573.1"/>
    <property type="match status" value="1"/>
</dbReference>
<dbReference type="SUPFAM" id="SSF56176">
    <property type="entry name" value="FAD-binding/transporter-associated domain-like"/>
    <property type="match status" value="1"/>
</dbReference>
<keyword evidence="4 10" id="KW-0812">Transmembrane</keyword>
<accession>A0A486XE88</accession>
<dbReference type="InterPro" id="IPR046342">
    <property type="entry name" value="CBS_dom_sf"/>
</dbReference>
<feature type="transmembrane region" description="Helical" evidence="11">
    <location>
        <begin position="6"/>
        <end position="25"/>
    </location>
</feature>